<keyword evidence="2 6" id="KW-0560">Oxidoreductase</keyword>
<name>A0ABS7WZG0_9GAMM</name>
<dbReference type="InterPro" id="IPR016161">
    <property type="entry name" value="Ald_DH/histidinol_DH"/>
</dbReference>
<evidence type="ECO:0000259" key="7">
    <source>
        <dbReference type="Pfam" id="PF00171"/>
    </source>
</evidence>
<accession>A0ABS7WZG0</accession>
<evidence type="ECO:0000256" key="2">
    <source>
        <dbReference type="ARBA" id="ARBA00023002"/>
    </source>
</evidence>
<organism evidence="8 9">
    <name type="scientific">Modicisalibacter tunisiensis</name>
    <dbReference type="NCBI Taxonomy" id="390637"/>
    <lineage>
        <taxon>Bacteria</taxon>
        <taxon>Pseudomonadati</taxon>
        <taxon>Pseudomonadota</taxon>
        <taxon>Gammaproteobacteria</taxon>
        <taxon>Oceanospirillales</taxon>
        <taxon>Halomonadaceae</taxon>
        <taxon>Modicisalibacter</taxon>
    </lineage>
</organism>
<comment type="caution">
    <text evidence="8">The sequence shown here is derived from an EMBL/GenBank/DDBJ whole genome shotgun (WGS) entry which is preliminary data.</text>
</comment>
<evidence type="ECO:0000313" key="9">
    <source>
        <dbReference type="Proteomes" id="UP001319883"/>
    </source>
</evidence>
<evidence type="ECO:0000256" key="1">
    <source>
        <dbReference type="ARBA" id="ARBA00009986"/>
    </source>
</evidence>
<keyword evidence="9" id="KW-1185">Reference proteome</keyword>
<comment type="similarity">
    <text evidence="1 6">Belongs to the aldehyde dehydrogenase family.</text>
</comment>
<gene>
    <name evidence="8" type="ORF">KGQ91_10090</name>
</gene>
<comment type="catalytic activity">
    <reaction evidence="4">
        <text>an aldehyde + NAD(+) + H2O = a carboxylate + NADH + 2 H(+)</text>
        <dbReference type="Rhea" id="RHEA:16185"/>
        <dbReference type="ChEBI" id="CHEBI:15377"/>
        <dbReference type="ChEBI" id="CHEBI:15378"/>
        <dbReference type="ChEBI" id="CHEBI:17478"/>
        <dbReference type="ChEBI" id="CHEBI:29067"/>
        <dbReference type="ChEBI" id="CHEBI:57540"/>
        <dbReference type="ChEBI" id="CHEBI:57945"/>
        <dbReference type="EC" id="1.2.1.3"/>
    </reaction>
</comment>
<dbReference type="PANTHER" id="PTHR42804">
    <property type="entry name" value="ALDEHYDE DEHYDROGENASE"/>
    <property type="match status" value="1"/>
</dbReference>
<dbReference type="Gene3D" id="3.40.605.10">
    <property type="entry name" value="Aldehyde Dehydrogenase, Chain A, domain 1"/>
    <property type="match status" value="1"/>
</dbReference>
<evidence type="ECO:0000256" key="5">
    <source>
        <dbReference type="PROSITE-ProRule" id="PRU10007"/>
    </source>
</evidence>
<evidence type="ECO:0000313" key="8">
    <source>
        <dbReference type="EMBL" id="MBZ9568021.1"/>
    </source>
</evidence>
<evidence type="ECO:0000256" key="4">
    <source>
        <dbReference type="ARBA" id="ARBA00049194"/>
    </source>
</evidence>
<dbReference type="Proteomes" id="UP001319883">
    <property type="component" value="Unassembled WGS sequence"/>
</dbReference>
<reference evidence="8 9" key="1">
    <citation type="submission" date="2021-05" db="EMBL/GenBank/DDBJ databases">
        <title>Petroleum and Energy Research Collection (APPE): ex situ preservation of microbial diversity associated with the oil industry and exploitation of its biotechnological potential.</title>
        <authorList>
            <person name="Paixao C.T.M."/>
            <person name="Gomes M.B."/>
            <person name="Oliveira V.M."/>
        </authorList>
    </citation>
    <scope>NUCLEOTIDE SEQUENCE [LARGE SCALE GENOMIC DNA]</scope>
    <source>
        <strain evidence="8 9">LIT2</strain>
    </source>
</reference>
<dbReference type="InterPro" id="IPR016163">
    <property type="entry name" value="Ald_DH_C"/>
</dbReference>
<proteinExistence type="inferred from homology"/>
<dbReference type="InterPro" id="IPR016162">
    <property type="entry name" value="Ald_DH_N"/>
</dbReference>
<dbReference type="RefSeq" id="WP_224420939.1">
    <property type="nucleotide sequence ID" value="NZ_JAGXFD010000001.1"/>
</dbReference>
<dbReference type="PROSITE" id="PS00687">
    <property type="entry name" value="ALDEHYDE_DEHYDR_GLU"/>
    <property type="match status" value="1"/>
</dbReference>
<dbReference type="SUPFAM" id="SSF53720">
    <property type="entry name" value="ALDH-like"/>
    <property type="match status" value="1"/>
</dbReference>
<protein>
    <recommendedName>
        <fullName evidence="3">aldehyde dehydrogenase (NAD(+))</fullName>
        <ecNumber evidence="3">1.2.1.3</ecNumber>
    </recommendedName>
</protein>
<dbReference type="InterPro" id="IPR029510">
    <property type="entry name" value="Ald_DH_CS_GLU"/>
</dbReference>
<dbReference type="PANTHER" id="PTHR42804:SF1">
    <property type="entry name" value="ALDEHYDE DEHYDROGENASE-RELATED"/>
    <property type="match status" value="1"/>
</dbReference>
<evidence type="ECO:0000256" key="6">
    <source>
        <dbReference type="RuleBase" id="RU003345"/>
    </source>
</evidence>
<dbReference type="InterPro" id="IPR015590">
    <property type="entry name" value="Aldehyde_DH_dom"/>
</dbReference>
<dbReference type="InterPro" id="IPR016160">
    <property type="entry name" value="Ald_DH_CS_CYS"/>
</dbReference>
<evidence type="ECO:0000256" key="3">
    <source>
        <dbReference type="ARBA" id="ARBA00024226"/>
    </source>
</evidence>
<dbReference type="PROSITE" id="PS00070">
    <property type="entry name" value="ALDEHYDE_DEHYDR_CYS"/>
    <property type="match status" value="1"/>
</dbReference>
<feature type="active site" evidence="5">
    <location>
        <position position="252"/>
    </location>
</feature>
<feature type="domain" description="Aldehyde dehydrogenase" evidence="7">
    <location>
        <begin position="13"/>
        <end position="476"/>
    </location>
</feature>
<sequence>MSDSLHQFIDGRWVTSRATRRLAIIDPYRETLLGHVTAGDARDVEAAVAAARRALPAWRERPGSERAAYLDAMADALAGRHAGLVETIARNGGKPLGEAAIDVDDAVACYRYYATQARDLDARQGEVVPIEADGIRARGYRNPVGVAGLITPWNFPLVTGAWKLAPALAAGCTVVFKPSEVVPLPEQAIAEIAAAIALPPGVLNLVNGDAEGVGIPLSRHPGIDKLSFTGSNRAGEAVMRAAAAGTRNLSLELGGKSPILVLDDADVDQAAELVMNGLFFNAGQMCSATSRLLVHRSLAEPLHDALASRIDALVLGDPLESATTLGPQVNDRQRARVMQYLAIAREEGLTAVRDPRHRDLPGHGYFIAPTLYRDVPVTSRLWREEIFGPVLCTRSVDDDAKAIALANDSDFGLAASVVGGDADRAASVARRLEAGNVWINTDQLAPPQGAWGGVKRSGLGRELGPLGLAAFQEVQQLYWPGTGPA</sequence>
<dbReference type="Pfam" id="PF00171">
    <property type="entry name" value="Aldedh"/>
    <property type="match status" value="1"/>
</dbReference>
<dbReference type="Gene3D" id="3.40.309.10">
    <property type="entry name" value="Aldehyde Dehydrogenase, Chain A, domain 2"/>
    <property type="match status" value="1"/>
</dbReference>
<dbReference type="EC" id="1.2.1.3" evidence="3"/>
<dbReference type="EMBL" id="JAGXFD010000001">
    <property type="protein sequence ID" value="MBZ9568021.1"/>
    <property type="molecule type" value="Genomic_DNA"/>
</dbReference>